<evidence type="ECO:0000313" key="4">
    <source>
        <dbReference type="Proteomes" id="UP000250222"/>
    </source>
</evidence>
<accession>A0A2Y9A3V5</accession>
<organism evidence="3 4">
    <name type="scientific">Georgenia satyanarayanai</name>
    <dbReference type="NCBI Taxonomy" id="860221"/>
    <lineage>
        <taxon>Bacteria</taxon>
        <taxon>Bacillati</taxon>
        <taxon>Actinomycetota</taxon>
        <taxon>Actinomycetes</taxon>
        <taxon>Micrococcales</taxon>
        <taxon>Bogoriellaceae</taxon>
        <taxon>Georgenia</taxon>
    </lineage>
</organism>
<dbReference type="AlphaFoldDB" id="A0A2Y9A3V5"/>
<evidence type="ECO:0000256" key="1">
    <source>
        <dbReference type="ARBA" id="ARBA00022614"/>
    </source>
</evidence>
<sequence>MSTVHFGGEELGPDTESVALVNVEWPDLAPLTGLVHLRTLELTHTNPHVSPGGMPVDIAPLAQLGALEVLVLQHYPLESTEPLRELRALRVLDLAHAPVSDLGPLAGLRELRELRLRATRVADLSPLSSLEQLEALDVAHTRVSSLRPLHGLPALRRVDVEGSAVPPSEVAALTRAVLDVTVTT</sequence>
<evidence type="ECO:0000256" key="2">
    <source>
        <dbReference type="ARBA" id="ARBA00022737"/>
    </source>
</evidence>
<keyword evidence="2" id="KW-0677">Repeat</keyword>
<dbReference type="RefSeq" id="WP_110851243.1">
    <property type="nucleotide sequence ID" value="NZ_QKLZ01000001.1"/>
</dbReference>
<protein>
    <submittedName>
        <fullName evidence="3">Internalin A</fullName>
    </submittedName>
</protein>
<gene>
    <name evidence="3" type="ORF">SAMN05216184_101810</name>
</gene>
<dbReference type="EMBL" id="UETB01000001">
    <property type="protein sequence ID" value="SSA37209.1"/>
    <property type="molecule type" value="Genomic_DNA"/>
</dbReference>
<keyword evidence="4" id="KW-1185">Reference proteome</keyword>
<dbReference type="InterPro" id="IPR032675">
    <property type="entry name" value="LRR_dom_sf"/>
</dbReference>
<dbReference type="SUPFAM" id="SSF52058">
    <property type="entry name" value="L domain-like"/>
    <property type="match status" value="1"/>
</dbReference>
<name>A0A2Y9A3V5_9MICO</name>
<reference evidence="3 4" key="1">
    <citation type="submission" date="2016-10" db="EMBL/GenBank/DDBJ databases">
        <authorList>
            <person name="Cai Z."/>
        </authorList>
    </citation>
    <scope>NUCLEOTIDE SEQUENCE [LARGE SCALE GENOMIC DNA]</scope>
    <source>
        <strain evidence="3 4">CGMCC 1.10826</strain>
    </source>
</reference>
<dbReference type="PANTHER" id="PTHR46652:SF7">
    <property type="entry name" value="LEUCINE-RICH REPEAT AND IQ DOMAIN-CONTAINING PROTEIN 1"/>
    <property type="match status" value="1"/>
</dbReference>
<proteinExistence type="predicted"/>
<dbReference type="OrthoDB" id="7876957at2"/>
<keyword evidence="1" id="KW-0433">Leucine-rich repeat</keyword>
<dbReference type="InterPro" id="IPR050836">
    <property type="entry name" value="SDS22/Internalin_LRR"/>
</dbReference>
<dbReference type="PANTHER" id="PTHR46652">
    <property type="entry name" value="LEUCINE-RICH REPEAT AND IQ DOMAIN-CONTAINING PROTEIN 1-RELATED"/>
    <property type="match status" value="1"/>
</dbReference>
<dbReference type="Proteomes" id="UP000250222">
    <property type="component" value="Unassembled WGS sequence"/>
</dbReference>
<dbReference type="Gene3D" id="3.80.10.10">
    <property type="entry name" value="Ribonuclease Inhibitor"/>
    <property type="match status" value="1"/>
</dbReference>
<evidence type="ECO:0000313" key="3">
    <source>
        <dbReference type="EMBL" id="SSA37209.1"/>
    </source>
</evidence>